<name>A0A6I4VZ72_9ACTN</name>
<evidence type="ECO:0000313" key="1">
    <source>
        <dbReference type="EMBL" id="MXQ62471.1"/>
    </source>
</evidence>
<dbReference type="InterPro" id="IPR008554">
    <property type="entry name" value="Glutaredoxin-like"/>
</dbReference>
<reference evidence="1 2" key="1">
    <citation type="submission" date="2019-12" db="EMBL/GenBank/DDBJ databases">
        <title>Nocardia macrotermitis sp. nov. and Nocardia aurantia sp. nov., isolated from the gut of the fungus growing-termite Macrotermes natalensis.</title>
        <authorList>
            <person name="Christine B."/>
            <person name="Rene B."/>
        </authorList>
    </citation>
    <scope>NUCLEOTIDE SEQUENCE [LARGE SCALE GENOMIC DNA]</scope>
    <source>
        <strain evidence="1 2">DSM 102126</strain>
    </source>
</reference>
<dbReference type="Gene3D" id="3.40.30.10">
    <property type="entry name" value="Glutaredoxin"/>
    <property type="match status" value="1"/>
</dbReference>
<dbReference type="EMBL" id="WUTW01000001">
    <property type="protein sequence ID" value="MXQ62471.1"/>
    <property type="molecule type" value="Genomic_DNA"/>
</dbReference>
<dbReference type="InterPro" id="IPR052565">
    <property type="entry name" value="Glutaredoxin-like_YDR286C"/>
</dbReference>
<dbReference type="OrthoDB" id="8779161at2"/>
<accession>A0A6I4VZ72</accession>
<keyword evidence="2" id="KW-1185">Reference proteome</keyword>
<evidence type="ECO:0000313" key="2">
    <source>
        <dbReference type="Proteomes" id="UP000431901"/>
    </source>
</evidence>
<dbReference type="Proteomes" id="UP000431901">
    <property type="component" value="Unassembled WGS sequence"/>
</dbReference>
<dbReference type="PANTHER" id="PTHR33558">
    <property type="entry name" value="GLUTAREDOXIN-LIKE PROTEIN C5ORF63 HOMOLOG"/>
    <property type="match status" value="1"/>
</dbReference>
<dbReference type="PANTHER" id="PTHR33558:SF1">
    <property type="entry name" value="GLUTAREDOXIN-LIKE PROTEIN C5ORF63 HOMOLOG"/>
    <property type="match status" value="1"/>
</dbReference>
<comment type="caution">
    <text evidence="1">The sequence shown here is derived from an EMBL/GenBank/DDBJ whole genome shotgun (WGS) entry which is preliminary data.</text>
</comment>
<proteinExistence type="predicted"/>
<dbReference type="InterPro" id="IPR036249">
    <property type="entry name" value="Thioredoxin-like_sf"/>
</dbReference>
<dbReference type="SUPFAM" id="SSF52833">
    <property type="entry name" value="Thioredoxin-like"/>
    <property type="match status" value="1"/>
</dbReference>
<sequence length="83" mass="9434">MTDVRITLLGKPGCHLCDDARAVIERVAADLDVPWDERDVTASEDDLREYGDQIPVTFLNGVRHDFWRVDEARLRAAIGRLRA</sequence>
<dbReference type="AlphaFoldDB" id="A0A6I4VZ72"/>
<gene>
    <name evidence="1" type="ORF">GQ466_00300</name>
</gene>
<organism evidence="1 2">
    <name type="scientific">Actinomadura rayongensis</name>
    <dbReference type="NCBI Taxonomy" id="1429076"/>
    <lineage>
        <taxon>Bacteria</taxon>
        <taxon>Bacillati</taxon>
        <taxon>Actinomycetota</taxon>
        <taxon>Actinomycetes</taxon>
        <taxon>Streptosporangiales</taxon>
        <taxon>Thermomonosporaceae</taxon>
        <taxon>Actinomadura</taxon>
    </lineage>
</organism>
<dbReference type="Pfam" id="PF05768">
    <property type="entry name" value="Glrx-like"/>
    <property type="match status" value="1"/>
</dbReference>
<protein>
    <submittedName>
        <fullName evidence="1">Glutaredoxin family protein</fullName>
    </submittedName>
</protein>
<dbReference type="RefSeq" id="WP_161100778.1">
    <property type="nucleotide sequence ID" value="NZ_JBHLYI010000009.1"/>
</dbReference>